<dbReference type="AlphaFoldDB" id="A0A3M7RJV2"/>
<reference evidence="1 2" key="1">
    <citation type="journal article" date="2018" name="Sci. Rep.">
        <title>Genomic signatures of local adaptation to the degree of environmental predictability in rotifers.</title>
        <authorList>
            <person name="Franch-Gras L."/>
            <person name="Hahn C."/>
            <person name="Garcia-Roger E.M."/>
            <person name="Carmona M.J."/>
            <person name="Serra M."/>
            <person name="Gomez A."/>
        </authorList>
    </citation>
    <scope>NUCLEOTIDE SEQUENCE [LARGE SCALE GENOMIC DNA]</scope>
    <source>
        <strain evidence="1">HYR1</strain>
    </source>
</reference>
<accession>A0A3M7RJV2</accession>
<protein>
    <submittedName>
        <fullName evidence="1">Uncharacterized protein</fullName>
    </submittedName>
</protein>
<comment type="caution">
    <text evidence="1">The sequence shown here is derived from an EMBL/GenBank/DDBJ whole genome shotgun (WGS) entry which is preliminary data.</text>
</comment>
<evidence type="ECO:0000313" key="2">
    <source>
        <dbReference type="Proteomes" id="UP000276133"/>
    </source>
</evidence>
<dbReference type="EMBL" id="REGN01003260">
    <property type="protein sequence ID" value="RNA23578.1"/>
    <property type="molecule type" value="Genomic_DNA"/>
</dbReference>
<evidence type="ECO:0000313" key="1">
    <source>
        <dbReference type="EMBL" id="RNA23578.1"/>
    </source>
</evidence>
<sequence length="67" mass="7761">MHRALVDWNGNPQNNSLDKTPACWIKAWPLLLFDTIYSQVITIYSLEEPEGIEKHKNILNSIKLIIL</sequence>
<organism evidence="1 2">
    <name type="scientific">Brachionus plicatilis</name>
    <name type="common">Marine rotifer</name>
    <name type="synonym">Brachionus muelleri</name>
    <dbReference type="NCBI Taxonomy" id="10195"/>
    <lineage>
        <taxon>Eukaryota</taxon>
        <taxon>Metazoa</taxon>
        <taxon>Spiralia</taxon>
        <taxon>Gnathifera</taxon>
        <taxon>Rotifera</taxon>
        <taxon>Eurotatoria</taxon>
        <taxon>Monogononta</taxon>
        <taxon>Pseudotrocha</taxon>
        <taxon>Ploima</taxon>
        <taxon>Brachionidae</taxon>
        <taxon>Brachionus</taxon>
    </lineage>
</organism>
<name>A0A3M7RJV2_BRAPC</name>
<proteinExistence type="predicted"/>
<keyword evidence="2" id="KW-1185">Reference proteome</keyword>
<dbReference type="Proteomes" id="UP000276133">
    <property type="component" value="Unassembled WGS sequence"/>
</dbReference>
<gene>
    <name evidence="1" type="ORF">BpHYR1_035125</name>
</gene>